<dbReference type="WBParaSite" id="Hba_11316">
    <property type="protein sequence ID" value="Hba_11316"/>
    <property type="gene ID" value="Hba_11316"/>
</dbReference>
<dbReference type="Proteomes" id="UP000095283">
    <property type="component" value="Unplaced"/>
</dbReference>
<organism evidence="1 2">
    <name type="scientific">Heterorhabditis bacteriophora</name>
    <name type="common">Entomopathogenic nematode worm</name>
    <dbReference type="NCBI Taxonomy" id="37862"/>
    <lineage>
        <taxon>Eukaryota</taxon>
        <taxon>Metazoa</taxon>
        <taxon>Ecdysozoa</taxon>
        <taxon>Nematoda</taxon>
        <taxon>Chromadorea</taxon>
        <taxon>Rhabditida</taxon>
        <taxon>Rhabditina</taxon>
        <taxon>Rhabditomorpha</taxon>
        <taxon>Strongyloidea</taxon>
        <taxon>Heterorhabditidae</taxon>
        <taxon>Heterorhabditis</taxon>
    </lineage>
</organism>
<reference evidence="2" key="1">
    <citation type="submission" date="2016-11" db="UniProtKB">
        <authorList>
            <consortium name="WormBaseParasite"/>
        </authorList>
    </citation>
    <scope>IDENTIFICATION</scope>
</reference>
<proteinExistence type="predicted"/>
<dbReference type="AlphaFoldDB" id="A0A1I7X174"/>
<name>A0A1I7X174_HETBA</name>
<protein>
    <submittedName>
        <fullName evidence="2">Transposase</fullName>
    </submittedName>
</protein>
<keyword evidence="1" id="KW-1185">Reference proteome</keyword>
<accession>A0A1I7X174</accession>
<dbReference type="Gene3D" id="1.10.10.10">
    <property type="entry name" value="Winged helix-like DNA-binding domain superfamily/Winged helix DNA-binding domain"/>
    <property type="match status" value="1"/>
</dbReference>
<evidence type="ECO:0000313" key="2">
    <source>
        <dbReference type="WBParaSite" id="Hba_11316"/>
    </source>
</evidence>
<evidence type="ECO:0000313" key="1">
    <source>
        <dbReference type="Proteomes" id="UP000095283"/>
    </source>
</evidence>
<dbReference type="InterPro" id="IPR036388">
    <property type="entry name" value="WH-like_DNA-bd_sf"/>
</dbReference>
<sequence>MKITKESKCNNDIWLLFTPRTIYKNELKAITDFLRLQEEYGTNKSSGRPIKLNDREKRTILRTTSNSTININEIFVALMLQELWCGRC</sequence>